<dbReference type="AlphaFoldDB" id="A0A423DU99"/>
<dbReference type="EMBL" id="MOAM01000015">
    <property type="protein sequence ID" value="ROL75621.1"/>
    <property type="molecule type" value="Genomic_DNA"/>
</dbReference>
<evidence type="ECO:0000313" key="1">
    <source>
        <dbReference type="EMBL" id="ROL75621.1"/>
    </source>
</evidence>
<protein>
    <submittedName>
        <fullName evidence="1">Uncharacterized protein</fullName>
    </submittedName>
</protein>
<dbReference type="Proteomes" id="UP000285286">
    <property type="component" value="Unassembled WGS sequence"/>
</dbReference>
<evidence type="ECO:0000313" key="2">
    <source>
        <dbReference type="Proteomes" id="UP000285286"/>
    </source>
</evidence>
<reference evidence="1 2" key="1">
    <citation type="submission" date="2016-10" db="EMBL/GenBank/DDBJ databases">
        <title>Comparative genome analysis of multiple Pseudomonas spp. focuses on biocontrol and plant growth promoting traits.</title>
        <authorList>
            <person name="Tao X.-Y."/>
            <person name="Taylor C.G."/>
        </authorList>
    </citation>
    <scope>NUCLEOTIDE SEQUENCE [LARGE SCALE GENOMIC DNA]</scope>
    <source>
        <strain evidence="1 2">15D11</strain>
    </source>
</reference>
<sequence length="311" mass="34852">MRTVIITNCTNRKRLDGLPSVVLSDACYPSLAAMAQAWKEQVDERPATQAASSLYVGRSVSDAKHVATRLGARLMFASTGLGLIEGDQKCPPYDLTVSQDPNSIIPHLEKWGLRASDWWEAVNVNRERGSALADLVSQSDIDLMLIALTSSYVQLIAADLEKIKDAHIGKLRIFTSRPGIEMLPRRLRSMAMPYDERLESSTLPGTRNDFPQRAMRHFVEVLELSSAPAEIARKAVCEAMDNLSLAKMTVRRRASDSEIAYMLECVWADYKGSSTRLLRYLRDVAQVSCEQSRFRKIWRDIKGQDSIESKA</sequence>
<organism evidence="1 2">
    <name type="scientific">Pseudomonas vranovensis</name>
    <dbReference type="NCBI Taxonomy" id="321661"/>
    <lineage>
        <taxon>Bacteria</taxon>
        <taxon>Pseudomonadati</taxon>
        <taxon>Pseudomonadota</taxon>
        <taxon>Gammaproteobacteria</taxon>
        <taxon>Pseudomonadales</taxon>
        <taxon>Pseudomonadaceae</taxon>
        <taxon>Pseudomonas</taxon>
    </lineage>
</organism>
<accession>A0A423DU99</accession>
<comment type="caution">
    <text evidence="1">The sequence shown here is derived from an EMBL/GenBank/DDBJ whole genome shotgun (WGS) entry which is preliminary data.</text>
</comment>
<dbReference type="RefSeq" id="WP_123565585.1">
    <property type="nucleotide sequence ID" value="NZ_MOAM01000015.1"/>
</dbReference>
<keyword evidence="2" id="KW-1185">Reference proteome</keyword>
<gene>
    <name evidence="1" type="ORF">BHU25_09495</name>
</gene>
<name>A0A423DU99_9PSED</name>
<proteinExistence type="predicted"/>